<reference evidence="5 6" key="1">
    <citation type="submission" date="2018-06" db="EMBL/GenBank/DDBJ databases">
        <title>Whole genome sequencing of a novel hydrocarbon degrading bacterial strain, PW21 isolated from oil contaminated produced water sample.</title>
        <authorList>
            <person name="Nagkirti P."/>
            <person name="Shaikh A."/>
            <person name="Gowdaman V."/>
            <person name="Engineer A.E."/>
            <person name="Dagar S."/>
            <person name="Dhakephalkar P.K."/>
        </authorList>
    </citation>
    <scope>NUCLEOTIDE SEQUENCE [LARGE SCALE GENOMIC DNA]</scope>
    <source>
        <strain evidence="5 6">PW21</strain>
    </source>
</reference>
<organism evidence="5 6">
    <name type="scientific">Xylanimonas oleitrophica</name>
    <dbReference type="NCBI Taxonomy" id="2607479"/>
    <lineage>
        <taxon>Bacteria</taxon>
        <taxon>Bacillati</taxon>
        <taxon>Actinomycetota</taxon>
        <taxon>Actinomycetes</taxon>
        <taxon>Micrococcales</taxon>
        <taxon>Promicromonosporaceae</taxon>
        <taxon>Xylanimonas</taxon>
    </lineage>
</organism>
<dbReference type="InterPro" id="IPR006059">
    <property type="entry name" value="SBP"/>
</dbReference>
<gene>
    <name evidence="5" type="ORF">DNL40_01855</name>
</gene>
<comment type="caution">
    <text evidence="5">The sequence shown here is derived from an EMBL/GenBank/DDBJ whole genome shotgun (WGS) entry which is preliminary data.</text>
</comment>
<dbReference type="PROSITE" id="PS51257">
    <property type="entry name" value="PROKAR_LIPOPROTEIN"/>
    <property type="match status" value="1"/>
</dbReference>
<evidence type="ECO:0000256" key="3">
    <source>
        <dbReference type="ARBA" id="ARBA00022729"/>
    </source>
</evidence>
<accession>A0A2W5XWX0</accession>
<dbReference type="PANTHER" id="PTHR30061">
    <property type="entry name" value="MALTOSE-BINDING PERIPLASMIC PROTEIN"/>
    <property type="match status" value="1"/>
</dbReference>
<dbReference type="Proteomes" id="UP000248783">
    <property type="component" value="Unassembled WGS sequence"/>
</dbReference>
<feature type="chain" id="PRO_5016055440" evidence="4">
    <location>
        <begin position="26"/>
        <end position="431"/>
    </location>
</feature>
<sequence>MKRNRLVATTVATTTTLALGLSACASGSTGTGTDGTSEGGAGDIRVWLVGSDTPDEAREYLKTTFEAENPGSTLTIEEQSWGGLVDKYTTALSGSDSPDLIEIGNTQAAAFTSAGAFEDLTDRYEELGGDDLLPSFVEDGTYDGKFYAAPYYSGARVVVYSKEVVGDTPVPTTWDEYVATVKAATTDTVSGLWTPGKDWRNGMTFVWANGGQIATQASDGTWEGGFSTPEGIKGLEQLQDVMLTANRAPADSDEQEPQVPFCAGQVAYLAAPAWVSGSIGADEDAEVPGCGSGIGSPENLSAFAAPGKTAGEAAPVLAGGSNIAIPMRSANKELAYEALKIMLSDEYQGLLAEAGLVPAKVSQADLMPDGVFAQASAAAAAEAISTPASPKWADVEASGVLEDSFVRLAQGGDVTEIAAALDAAIERTLNG</sequence>
<evidence type="ECO:0000313" key="5">
    <source>
        <dbReference type="EMBL" id="PZR55148.1"/>
    </source>
</evidence>
<dbReference type="EMBL" id="QKWH01000001">
    <property type="protein sequence ID" value="PZR55148.1"/>
    <property type="molecule type" value="Genomic_DNA"/>
</dbReference>
<dbReference type="GO" id="GO:1901982">
    <property type="term" value="F:maltose binding"/>
    <property type="evidence" value="ECO:0007669"/>
    <property type="project" value="TreeGrafter"/>
</dbReference>
<dbReference type="PANTHER" id="PTHR30061:SF50">
    <property type="entry name" value="MALTOSE_MALTODEXTRIN-BINDING PERIPLASMIC PROTEIN"/>
    <property type="match status" value="1"/>
</dbReference>
<comment type="similarity">
    <text evidence="1">Belongs to the bacterial solute-binding protein 1 family.</text>
</comment>
<keyword evidence="2" id="KW-0813">Transport</keyword>
<evidence type="ECO:0000256" key="4">
    <source>
        <dbReference type="SAM" id="SignalP"/>
    </source>
</evidence>
<evidence type="ECO:0000256" key="2">
    <source>
        <dbReference type="ARBA" id="ARBA00022448"/>
    </source>
</evidence>
<dbReference type="GO" id="GO:0055052">
    <property type="term" value="C:ATP-binding cassette (ABC) transporter complex, substrate-binding subunit-containing"/>
    <property type="evidence" value="ECO:0007669"/>
    <property type="project" value="TreeGrafter"/>
</dbReference>
<dbReference type="GO" id="GO:0042956">
    <property type="term" value="P:maltodextrin transmembrane transport"/>
    <property type="evidence" value="ECO:0007669"/>
    <property type="project" value="TreeGrafter"/>
</dbReference>
<keyword evidence="6" id="KW-1185">Reference proteome</keyword>
<name>A0A2W5XWX0_9MICO</name>
<dbReference type="SUPFAM" id="SSF53850">
    <property type="entry name" value="Periplasmic binding protein-like II"/>
    <property type="match status" value="1"/>
</dbReference>
<protein>
    <submittedName>
        <fullName evidence="5">Sugar transporter</fullName>
    </submittedName>
</protein>
<keyword evidence="3 4" id="KW-0732">Signal</keyword>
<evidence type="ECO:0000313" key="6">
    <source>
        <dbReference type="Proteomes" id="UP000248783"/>
    </source>
</evidence>
<proteinExistence type="inferred from homology"/>
<dbReference type="GO" id="GO:0015768">
    <property type="term" value="P:maltose transport"/>
    <property type="evidence" value="ECO:0007669"/>
    <property type="project" value="TreeGrafter"/>
</dbReference>
<dbReference type="RefSeq" id="WP_111249512.1">
    <property type="nucleotide sequence ID" value="NZ_QKWH01000001.1"/>
</dbReference>
<evidence type="ECO:0000256" key="1">
    <source>
        <dbReference type="ARBA" id="ARBA00008520"/>
    </source>
</evidence>
<dbReference type="Pfam" id="PF01547">
    <property type="entry name" value="SBP_bac_1"/>
    <property type="match status" value="1"/>
</dbReference>
<dbReference type="AlphaFoldDB" id="A0A2W5XWX0"/>
<feature type="signal peptide" evidence="4">
    <location>
        <begin position="1"/>
        <end position="25"/>
    </location>
</feature>
<dbReference type="Gene3D" id="3.40.190.10">
    <property type="entry name" value="Periplasmic binding protein-like II"/>
    <property type="match status" value="1"/>
</dbReference>
<keyword evidence="5" id="KW-0762">Sugar transport</keyword>